<keyword evidence="11" id="KW-1185">Reference proteome</keyword>
<evidence type="ECO:0000313" key="11">
    <source>
        <dbReference type="Proteomes" id="UP001596263"/>
    </source>
</evidence>
<dbReference type="PROSITE" id="PS50893">
    <property type="entry name" value="ABC_TRANSPORTER_2"/>
    <property type="match status" value="1"/>
</dbReference>
<dbReference type="Gene3D" id="3.40.50.300">
    <property type="entry name" value="P-loop containing nucleotide triphosphate hydrolases"/>
    <property type="match status" value="1"/>
</dbReference>
<keyword evidence="5 7" id="KW-1133">Transmembrane helix</keyword>
<accession>A0ABW0CXQ1</accession>
<proteinExistence type="predicted"/>
<dbReference type="SUPFAM" id="SSF52540">
    <property type="entry name" value="P-loop containing nucleoside triphosphate hydrolases"/>
    <property type="match status" value="1"/>
</dbReference>
<evidence type="ECO:0000256" key="1">
    <source>
        <dbReference type="ARBA" id="ARBA00004651"/>
    </source>
</evidence>
<name>A0ABW0CXQ1_STRCD</name>
<protein>
    <submittedName>
        <fullName evidence="10">ABC transporter ATP-binding protein</fullName>
    </submittedName>
</protein>
<evidence type="ECO:0000259" key="8">
    <source>
        <dbReference type="PROSITE" id="PS50893"/>
    </source>
</evidence>
<reference evidence="11" key="1">
    <citation type="journal article" date="2019" name="Int. J. Syst. Evol. Microbiol.">
        <title>The Global Catalogue of Microorganisms (GCM) 10K type strain sequencing project: providing services to taxonomists for standard genome sequencing and annotation.</title>
        <authorList>
            <consortium name="The Broad Institute Genomics Platform"/>
            <consortium name="The Broad Institute Genome Sequencing Center for Infectious Disease"/>
            <person name="Wu L."/>
            <person name="Ma J."/>
        </authorList>
    </citation>
    <scope>NUCLEOTIDE SEQUENCE [LARGE SCALE GENOMIC DNA]</scope>
    <source>
        <strain evidence="11">KCTC 42586</strain>
    </source>
</reference>
<dbReference type="Pfam" id="PF00005">
    <property type="entry name" value="ABC_tran"/>
    <property type="match status" value="1"/>
</dbReference>
<organism evidence="10 11">
    <name type="scientific">Streptomyces coerulescens</name>
    <dbReference type="NCBI Taxonomy" id="29304"/>
    <lineage>
        <taxon>Bacteria</taxon>
        <taxon>Bacillati</taxon>
        <taxon>Actinomycetota</taxon>
        <taxon>Actinomycetes</taxon>
        <taxon>Kitasatosporales</taxon>
        <taxon>Streptomycetaceae</taxon>
        <taxon>Streptomyces</taxon>
    </lineage>
</organism>
<comment type="subcellular location">
    <subcellularLocation>
        <location evidence="1">Cell membrane</location>
        <topology evidence="1">Multi-pass membrane protein</topology>
    </subcellularLocation>
</comment>
<feature type="domain" description="ABC transporter" evidence="8">
    <location>
        <begin position="343"/>
        <end position="572"/>
    </location>
</feature>
<evidence type="ECO:0000256" key="3">
    <source>
        <dbReference type="ARBA" id="ARBA00022741"/>
    </source>
</evidence>
<evidence type="ECO:0000256" key="7">
    <source>
        <dbReference type="SAM" id="Phobius"/>
    </source>
</evidence>
<keyword evidence="6 7" id="KW-0472">Membrane</keyword>
<evidence type="ECO:0000256" key="2">
    <source>
        <dbReference type="ARBA" id="ARBA00022692"/>
    </source>
</evidence>
<keyword evidence="4 10" id="KW-0067">ATP-binding</keyword>
<dbReference type="InterPro" id="IPR003593">
    <property type="entry name" value="AAA+_ATPase"/>
</dbReference>
<dbReference type="RefSeq" id="WP_380865306.1">
    <property type="nucleotide sequence ID" value="NZ_JBHSKM010000050.1"/>
</dbReference>
<dbReference type="Gene3D" id="1.20.1560.10">
    <property type="entry name" value="ABC transporter type 1, transmembrane domain"/>
    <property type="match status" value="1"/>
</dbReference>
<gene>
    <name evidence="10" type="ORF">ACFPQ9_42430</name>
</gene>
<dbReference type="PANTHER" id="PTHR43394">
    <property type="entry name" value="ATP-DEPENDENT PERMEASE MDL1, MITOCHONDRIAL"/>
    <property type="match status" value="1"/>
</dbReference>
<dbReference type="GO" id="GO:0005524">
    <property type="term" value="F:ATP binding"/>
    <property type="evidence" value="ECO:0007669"/>
    <property type="project" value="UniProtKB-KW"/>
</dbReference>
<dbReference type="InterPro" id="IPR039421">
    <property type="entry name" value="Type_1_exporter"/>
</dbReference>
<evidence type="ECO:0000313" key="10">
    <source>
        <dbReference type="EMBL" id="MFC5220484.1"/>
    </source>
</evidence>
<evidence type="ECO:0000256" key="5">
    <source>
        <dbReference type="ARBA" id="ARBA00022989"/>
    </source>
</evidence>
<feature type="transmembrane region" description="Helical" evidence="7">
    <location>
        <begin position="144"/>
        <end position="163"/>
    </location>
</feature>
<dbReference type="SUPFAM" id="SSF90123">
    <property type="entry name" value="ABC transporter transmembrane region"/>
    <property type="match status" value="1"/>
</dbReference>
<dbReference type="SMART" id="SM00382">
    <property type="entry name" value="AAA"/>
    <property type="match status" value="1"/>
</dbReference>
<dbReference type="InterPro" id="IPR011527">
    <property type="entry name" value="ABC1_TM_dom"/>
</dbReference>
<evidence type="ECO:0000256" key="4">
    <source>
        <dbReference type="ARBA" id="ARBA00022840"/>
    </source>
</evidence>
<keyword evidence="3" id="KW-0547">Nucleotide-binding</keyword>
<keyword evidence="2 7" id="KW-0812">Transmembrane</keyword>
<dbReference type="CDD" id="cd07346">
    <property type="entry name" value="ABC_6TM_exporters"/>
    <property type="match status" value="1"/>
</dbReference>
<dbReference type="Proteomes" id="UP001596263">
    <property type="component" value="Unassembled WGS sequence"/>
</dbReference>
<dbReference type="InterPro" id="IPR027417">
    <property type="entry name" value="P-loop_NTPase"/>
</dbReference>
<evidence type="ECO:0000259" key="9">
    <source>
        <dbReference type="PROSITE" id="PS50929"/>
    </source>
</evidence>
<sequence length="588" mass="60240">MSTPTLPVATPGQTWRTVRTQLRGRGKTLAWAVVGLVAGATAATVTPLLVGRIVDIVTAGGTPGQLGVAALAAAAATGLGAAMTAVGAGRTAVLCESVLGSLRGRLVERVAALSLEQVERAGRGVLLQRTVGDVAVASHVARGALPAFVSSVLTILLTAVGLLALDWRLALAGMLPLPVWLLATRSYLRRSAPQYADERTAEEELTQSLLAGVSGARTIRSLRLEGPHGDDIDRRSRGWATAALTACVTRVRFSLRLNAAELLGLLAVFGMASHLVRTQAVSLGAASAAVLLLLRLFEPVSTLLYLLDEVQAAMAALSRLAGVVALAEPADRGVPKPPRDGGITLRGVGFGYTGQDVLHDVEFTVPPGARVAVVGPSGAGKSTVAGLVTGIRVPGRGAITVGGVPASSLDRRSTGLVTQENHVFSGTLMDNLLLARPDASESALTDALSRVGALTWATALPSGLRTPVGAGGHALSTGRAQQLALARLVLADPLVAVLDEPAAESYGGDRSAMNAAIDAALRGRTGIVIAHHLTEARAADRIVVLDAGRVVEQGTHEELLSAGGLYADLWSSWATANVPAGADDSLVP</sequence>
<feature type="transmembrane region" description="Helical" evidence="7">
    <location>
        <begin position="29"/>
        <end position="54"/>
    </location>
</feature>
<feature type="domain" description="ABC transmembrane type-1" evidence="9">
    <location>
        <begin position="30"/>
        <end position="312"/>
    </location>
</feature>
<dbReference type="Pfam" id="PF00664">
    <property type="entry name" value="ABC_membrane"/>
    <property type="match status" value="1"/>
</dbReference>
<dbReference type="InterPro" id="IPR036640">
    <property type="entry name" value="ABC1_TM_sf"/>
</dbReference>
<feature type="transmembrane region" description="Helical" evidence="7">
    <location>
        <begin position="66"/>
        <end position="88"/>
    </location>
</feature>
<dbReference type="PROSITE" id="PS50929">
    <property type="entry name" value="ABC_TM1F"/>
    <property type="match status" value="1"/>
</dbReference>
<dbReference type="EMBL" id="JBHSKM010000050">
    <property type="protein sequence ID" value="MFC5220484.1"/>
    <property type="molecule type" value="Genomic_DNA"/>
</dbReference>
<dbReference type="InterPro" id="IPR003439">
    <property type="entry name" value="ABC_transporter-like_ATP-bd"/>
</dbReference>
<dbReference type="PANTHER" id="PTHR43394:SF1">
    <property type="entry name" value="ATP-BINDING CASSETTE SUB-FAMILY B MEMBER 10, MITOCHONDRIAL"/>
    <property type="match status" value="1"/>
</dbReference>
<evidence type="ECO:0000256" key="6">
    <source>
        <dbReference type="ARBA" id="ARBA00023136"/>
    </source>
</evidence>
<comment type="caution">
    <text evidence="10">The sequence shown here is derived from an EMBL/GenBank/DDBJ whole genome shotgun (WGS) entry which is preliminary data.</text>
</comment>